<dbReference type="Proteomes" id="UP000326476">
    <property type="component" value="Unassembled WGS sequence"/>
</dbReference>
<keyword evidence="5" id="KW-1185">Reference proteome</keyword>
<organism evidence="4 5">
    <name type="scientific">Aerococcus tenax</name>
    <dbReference type="NCBI Taxonomy" id="3078812"/>
    <lineage>
        <taxon>Bacteria</taxon>
        <taxon>Bacillati</taxon>
        <taxon>Bacillota</taxon>
        <taxon>Bacilli</taxon>
        <taxon>Lactobacillales</taxon>
        <taxon>Aerococcaceae</taxon>
        <taxon>Aerococcus</taxon>
    </lineage>
</organism>
<feature type="chain" id="PRO_5038490727" description="DUF6287 domain-containing protein" evidence="2">
    <location>
        <begin position="27"/>
        <end position="225"/>
    </location>
</feature>
<protein>
    <recommendedName>
        <fullName evidence="3">DUF6287 domain-containing protein</fullName>
    </recommendedName>
</protein>
<feature type="compositionally biased region" description="Basic and acidic residues" evidence="1">
    <location>
        <begin position="44"/>
        <end position="77"/>
    </location>
</feature>
<evidence type="ECO:0000313" key="4">
    <source>
        <dbReference type="EMBL" id="KAA9240381.1"/>
    </source>
</evidence>
<evidence type="ECO:0000313" key="5">
    <source>
        <dbReference type="Proteomes" id="UP000326476"/>
    </source>
</evidence>
<dbReference type="InterPro" id="IPR046254">
    <property type="entry name" value="DUF6287"/>
</dbReference>
<dbReference type="AlphaFoldDB" id="A0A5N1BP78"/>
<comment type="caution">
    <text evidence="4">The sequence shown here is derived from an EMBL/GenBank/DDBJ whole genome shotgun (WGS) entry which is preliminary data.</text>
</comment>
<gene>
    <name evidence="4" type="ORF">F6I34_04835</name>
</gene>
<dbReference type="PROSITE" id="PS51257">
    <property type="entry name" value="PROKAR_LIPOPROTEIN"/>
    <property type="match status" value="1"/>
</dbReference>
<dbReference type="Pfam" id="PF19804">
    <property type="entry name" value="DUF6287"/>
    <property type="match status" value="1"/>
</dbReference>
<feature type="signal peptide" evidence="2">
    <location>
        <begin position="1"/>
        <end position="26"/>
    </location>
</feature>
<name>A0A5N1BP78_9LACT</name>
<evidence type="ECO:0000259" key="3">
    <source>
        <dbReference type="Pfam" id="PF19804"/>
    </source>
</evidence>
<sequence length="225" mass="24786">MKKAKHKLLPLTALLTLALLGCQNNSEQSTATSQSQESVSSESSSEKEEAKEKESSKEESESKKEEENSAKEEKAESESQAEETESESSANESSVPTIAGDLGRTTSQQGLDIDQIMQGDLTTLVGTWRNEKGQEFVFHEDGSVDPDYYLNLDNFRLENQTLVGDLRGTNSYGGVALHIIPAGVVMVAPPMLDIVDASDYSRDRLLATQTYGTMEIPEEFYYRVD</sequence>
<reference evidence="5" key="1">
    <citation type="submission" date="2019-09" db="EMBL/GenBank/DDBJ databases">
        <title>Draft genome sequence assemblies of isolates from the urinary tract.</title>
        <authorList>
            <person name="Mores C.R."/>
            <person name="Putonti C."/>
            <person name="Wolfe A.J."/>
        </authorList>
    </citation>
    <scope>NUCLEOTIDE SEQUENCE [LARGE SCALE GENOMIC DNA]</scope>
    <source>
        <strain evidence="5">UMB8614</strain>
    </source>
</reference>
<feature type="domain" description="DUF6287" evidence="3">
    <location>
        <begin position="109"/>
        <end position="142"/>
    </location>
</feature>
<proteinExistence type="predicted"/>
<evidence type="ECO:0000256" key="1">
    <source>
        <dbReference type="SAM" id="MobiDB-lite"/>
    </source>
</evidence>
<feature type="compositionally biased region" description="Low complexity" evidence="1">
    <location>
        <begin position="25"/>
        <end position="43"/>
    </location>
</feature>
<dbReference type="EMBL" id="VYVN01000009">
    <property type="protein sequence ID" value="KAA9240381.1"/>
    <property type="molecule type" value="Genomic_DNA"/>
</dbReference>
<dbReference type="RefSeq" id="WP_111822158.1">
    <property type="nucleotide sequence ID" value="NZ_QMGY01000003.1"/>
</dbReference>
<accession>A0A5N1BP78</accession>
<keyword evidence="2" id="KW-0732">Signal</keyword>
<evidence type="ECO:0000256" key="2">
    <source>
        <dbReference type="SAM" id="SignalP"/>
    </source>
</evidence>
<feature type="region of interest" description="Disordered" evidence="1">
    <location>
        <begin position="25"/>
        <end position="113"/>
    </location>
</feature>